<evidence type="ECO:0000256" key="4">
    <source>
        <dbReference type="SAM" id="Phobius"/>
    </source>
</evidence>
<evidence type="ECO:0000313" key="5">
    <source>
        <dbReference type="EMBL" id="KAE8284867.1"/>
    </source>
</evidence>
<keyword evidence="4" id="KW-1133">Transmembrane helix</keyword>
<dbReference type="InterPro" id="IPR003591">
    <property type="entry name" value="Leu-rich_rpt_typical-subtyp"/>
</dbReference>
<sequence>MFSFGERTCPNSCRCEGKTVHCDSAGFLEVPENVSVGCQGLSLRYNELHTLLPYQFAHLSQLLWIYLDHNQISAVDSRAFQGVRRLKELILSSNRITSLHNSTFHGIPNLRSLDLSYNKLEILQPANLRSLYLQWNRIRVVNQGLPWTWYTLQKLDLSGNEIQTLDPAVFHCLPNLQVLNLESNKLSNVSQEAVSAWISLTSISLAGNMWDCGTGICPLVAWLRNFRGSKDTTMICSSPKYLQGEKIMEATRNHGICEETDYVLTETPSPMSELISEATAEPTYAPTSGSPPMPPTSTFGPPPPFRPRPIPHPTLPGHMSKDPRDSVARARPTAVPPPDMEHMTLHKVVVGSVALFFSMSLLLTIIYVLWRRYPGATRLLQQRSMVGRKRRKKSPEPEQNLSSQLQEYYMSYNPAATPEALEVLGNGTGSCTCTISSSRECEV</sequence>
<keyword evidence="4 5" id="KW-0812">Transmembrane</keyword>
<dbReference type="PROSITE" id="PS51450">
    <property type="entry name" value="LRR"/>
    <property type="match status" value="3"/>
</dbReference>
<feature type="transmembrane region" description="Helical" evidence="4">
    <location>
        <begin position="348"/>
        <end position="370"/>
    </location>
</feature>
<dbReference type="PANTHER" id="PTHR24369">
    <property type="entry name" value="ANTIGEN BSP, PUTATIVE-RELATED"/>
    <property type="match status" value="1"/>
</dbReference>
<feature type="compositionally biased region" description="Pro residues" evidence="3">
    <location>
        <begin position="289"/>
        <end position="314"/>
    </location>
</feature>
<keyword evidence="1" id="KW-0433">Leucine-rich repeat</keyword>
<name>A0A6G0I0K3_LARCR</name>
<dbReference type="Gene3D" id="3.80.10.10">
    <property type="entry name" value="Ribonuclease Inhibitor"/>
    <property type="match status" value="2"/>
</dbReference>
<feature type="compositionally biased region" description="Basic and acidic residues" evidence="3">
    <location>
        <begin position="319"/>
        <end position="328"/>
    </location>
</feature>
<dbReference type="EMBL" id="REGW02000016">
    <property type="protein sequence ID" value="KAE8284867.1"/>
    <property type="molecule type" value="Genomic_DNA"/>
</dbReference>
<dbReference type="GO" id="GO:0005886">
    <property type="term" value="C:plasma membrane"/>
    <property type="evidence" value="ECO:0007669"/>
    <property type="project" value="TreeGrafter"/>
</dbReference>
<keyword evidence="6" id="KW-1185">Reference proteome</keyword>
<dbReference type="Pfam" id="PF13855">
    <property type="entry name" value="LRR_8"/>
    <property type="match status" value="2"/>
</dbReference>
<gene>
    <name evidence="5" type="ORF">D5F01_LYC16310</name>
</gene>
<dbReference type="Proteomes" id="UP000424527">
    <property type="component" value="Unassembled WGS sequence"/>
</dbReference>
<dbReference type="InterPro" id="IPR050541">
    <property type="entry name" value="LRR_TM_domain-containing"/>
</dbReference>
<dbReference type="InterPro" id="IPR032675">
    <property type="entry name" value="LRR_dom_sf"/>
</dbReference>
<dbReference type="SUPFAM" id="SSF52058">
    <property type="entry name" value="L domain-like"/>
    <property type="match status" value="1"/>
</dbReference>
<feature type="region of interest" description="Disordered" evidence="3">
    <location>
        <begin position="280"/>
        <end position="338"/>
    </location>
</feature>
<dbReference type="InterPro" id="IPR001611">
    <property type="entry name" value="Leu-rich_rpt"/>
</dbReference>
<accession>A0A6G0I0K3</accession>
<reference evidence="5 6" key="1">
    <citation type="submission" date="2019-07" db="EMBL/GenBank/DDBJ databases">
        <title>Chromosome genome assembly for large yellow croaker.</title>
        <authorList>
            <person name="Xiao S."/>
        </authorList>
    </citation>
    <scope>NUCLEOTIDE SEQUENCE [LARGE SCALE GENOMIC DNA]</scope>
    <source>
        <strain evidence="5">JMULYC20181020</strain>
        <tissue evidence="5">Muscle</tissue>
    </source>
</reference>
<keyword evidence="4" id="KW-0472">Membrane</keyword>
<proteinExistence type="predicted"/>
<evidence type="ECO:0000256" key="3">
    <source>
        <dbReference type="SAM" id="MobiDB-lite"/>
    </source>
</evidence>
<evidence type="ECO:0000256" key="2">
    <source>
        <dbReference type="ARBA" id="ARBA00022737"/>
    </source>
</evidence>
<dbReference type="FunFam" id="3.80.10.10:FF:000082">
    <property type="entry name" value="Leucine-rich repeat-containing 24"/>
    <property type="match status" value="1"/>
</dbReference>
<keyword evidence="2" id="KW-0677">Repeat</keyword>
<organism evidence="5 6">
    <name type="scientific">Larimichthys crocea</name>
    <name type="common">Large yellow croaker</name>
    <name type="synonym">Pseudosciaena crocea</name>
    <dbReference type="NCBI Taxonomy" id="215358"/>
    <lineage>
        <taxon>Eukaryota</taxon>
        <taxon>Metazoa</taxon>
        <taxon>Chordata</taxon>
        <taxon>Craniata</taxon>
        <taxon>Vertebrata</taxon>
        <taxon>Euteleostomi</taxon>
        <taxon>Actinopterygii</taxon>
        <taxon>Neopterygii</taxon>
        <taxon>Teleostei</taxon>
        <taxon>Neoteleostei</taxon>
        <taxon>Acanthomorphata</taxon>
        <taxon>Eupercaria</taxon>
        <taxon>Sciaenidae</taxon>
        <taxon>Larimichthys</taxon>
    </lineage>
</organism>
<dbReference type="PANTHER" id="PTHR24369:SF209">
    <property type="entry name" value="LEUCINE-RICH REPEAT TRANSMEMBRANE NEURONAL 2"/>
    <property type="match status" value="1"/>
</dbReference>
<dbReference type="AlphaFoldDB" id="A0A6G0I0K3"/>
<protein>
    <submittedName>
        <fullName evidence="5">Leucine-rich repeat transmembrane neuronal protein 4</fullName>
    </submittedName>
</protein>
<evidence type="ECO:0000256" key="1">
    <source>
        <dbReference type="ARBA" id="ARBA00022614"/>
    </source>
</evidence>
<dbReference type="PRINTS" id="PR00019">
    <property type="entry name" value="LEURICHRPT"/>
</dbReference>
<dbReference type="SMART" id="SM00369">
    <property type="entry name" value="LRR_TYP"/>
    <property type="match status" value="5"/>
</dbReference>
<evidence type="ECO:0000313" key="6">
    <source>
        <dbReference type="Proteomes" id="UP000424527"/>
    </source>
</evidence>
<comment type="caution">
    <text evidence="5">The sequence shown here is derived from an EMBL/GenBank/DDBJ whole genome shotgun (WGS) entry which is preliminary data.</text>
</comment>